<keyword evidence="3" id="KW-1185">Reference proteome</keyword>
<evidence type="ECO:0000313" key="2">
    <source>
        <dbReference type="EMBL" id="MZR22790.1"/>
    </source>
</evidence>
<dbReference type="AlphaFoldDB" id="A0A845MH86"/>
<dbReference type="EMBL" id="WTVA01000004">
    <property type="protein sequence ID" value="MZR22790.1"/>
    <property type="molecule type" value="Genomic_DNA"/>
</dbReference>
<dbReference type="RefSeq" id="WP_161339250.1">
    <property type="nucleotide sequence ID" value="NZ_JBHSDG010000004.1"/>
</dbReference>
<gene>
    <name evidence="2" type="ORF">GQF03_10655</name>
</gene>
<dbReference type="InterPro" id="IPR004843">
    <property type="entry name" value="Calcineurin-like_PHP"/>
</dbReference>
<proteinExistence type="predicted"/>
<dbReference type="OrthoDB" id="356681at2"/>
<dbReference type="Pfam" id="PF00149">
    <property type="entry name" value="Metallophos"/>
    <property type="match status" value="1"/>
</dbReference>
<dbReference type="PANTHER" id="PTHR37844:SF2">
    <property type="entry name" value="SER_THR PROTEIN PHOSPHATASE SUPERFAMILY (AFU_ORTHOLOGUE AFUA_1G14840)"/>
    <property type="match status" value="1"/>
</dbReference>
<organism evidence="2 3">
    <name type="scientific">Sneathiella chungangensis</name>
    <dbReference type="NCBI Taxonomy" id="1418234"/>
    <lineage>
        <taxon>Bacteria</taxon>
        <taxon>Pseudomonadati</taxon>
        <taxon>Pseudomonadota</taxon>
        <taxon>Alphaproteobacteria</taxon>
        <taxon>Sneathiellales</taxon>
        <taxon>Sneathiellaceae</taxon>
        <taxon>Sneathiella</taxon>
    </lineage>
</organism>
<reference evidence="2 3" key="1">
    <citation type="journal article" date="2014" name="Int. J. Syst. Evol. Microbiol.">
        <title>Sneathiella chungangensis sp. nov., isolated from a marine sand, and emended description of the genus Sneathiella.</title>
        <authorList>
            <person name="Siamphan C."/>
            <person name="Kim H."/>
            <person name="Lee J.S."/>
            <person name="Kim W."/>
        </authorList>
    </citation>
    <scope>NUCLEOTIDE SEQUENCE [LARGE SCALE GENOMIC DNA]</scope>
    <source>
        <strain evidence="2 3">KCTC 32476</strain>
    </source>
</reference>
<dbReference type="InterPro" id="IPR029052">
    <property type="entry name" value="Metallo-depent_PP-like"/>
</dbReference>
<accession>A0A845MH86</accession>
<comment type="caution">
    <text evidence="2">The sequence shown here is derived from an EMBL/GenBank/DDBJ whole genome shotgun (WGS) entry which is preliminary data.</text>
</comment>
<evidence type="ECO:0000259" key="1">
    <source>
        <dbReference type="Pfam" id="PF00149"/>
    </source>
</evidence>
<name>A0A845MH86_9PROT</name>
<dbReference type="Proteomes" id="UP000445696">
    <property type="component" value="Unassembled WGS sequence"/>
</dbReference>
<protein>
    <recommendedName>
        <fullName evidence="1">Calcineurin-like phosphoesterase domain-containing protein</fullName>
    </recommendedName>
</protein>
<sequence length="263" mass="29435">MKIAYGSDLHLELDIAKPDLAPVQTADVLVLGGDIWKGRNKLTGRPNIVEYAEECANTLSIPVLIICGNHELYGQEITGFLADCRRFAEMSENVFFLENDVLALGGVRFLGCTLWSDFAMAEDSVPAMDLAREVIHDYRRIKHADPVGEGRYILPEDSRRWNAESRAFLEKWLATEFDGKTVVITHFPPIPMSAPEFAESPLTPYFNNNWTAEIASGALSPDIWISGHTHHMEELTLGRTRVRSSQGGYPGELGPFRWGMIEI</sequence>
<dbReference type="Gene3D" id="3.60.21.10">
    <property type="match status" value="1"/>
</dbReference>
<dbReference type="GO" id="GO:0016787">
    <property type="term" value="F:hydrolase activity"/>
    <property type="evidence" value="ECO:0007669"/>
    <property type="project" value="InterPro"/>
</dbReference>
<dbReference type="SUPFAM" id="SSF56300">
    <property type="entry name" value="Metallo-dependent phosphatases"/>
    <property type="match status" value="1"/>
</dbReference>
<dbReference type="PANTHER" id="PTHR37844">
    <property type="entry name" value="SER/THR PROTEIN PHOSPHATASE SUPERFAMILY (AFU_ORTHOLOGUE AFUA_1G14840)"/>
    <property type="match status" value="1"/>
</dbReference>
<feature type="domain" description="Calcineurin-like phosphoesterase" evidence="1">
    <location>
        <begin position="7"/>
        <end position="231"/>
    </location>
</feature>
<evidence type="ECO:0000313" key="3">
    <source>
        <dbReference type="Proteomes" id="UP000445696"/>
    </source>
</evidence>